<protein>
    <submittedName>
        <fullName evidence="1">Uncharacterized protein</fullName>
    </submittedName>
</protein>
<evidence type="ECO:0000313" key="2">
    <source>
        <dbReference type="Proteomes" id="UP000247584"/>
    </source>
</evidence>
<accession>A0ABX5PHL3</accession>
<dbReference type="Proteomes" id="UP000247584">
    <property type="component" value="Unassembled WGS sequence"/>
</dbReference>
<gene>
    <name evidence="1" type="ORF">C8J23_15710</name>
</gene>
<reference evidence="1 2" key="1">
    <citation type="submission" date="2018-06" db="EMBL/GenBank/DDBJ databases">
        <title>Genomic Encyclopedia of Type Strains, Phase III (KMG-III): the genomes of soil and plant-associated and newly described type strains.</title>
        <authorList>
            <person name="Whitman W."/>
        </authorList>
    </citation>
    <scope>NUCLEOTIDE SEQUENCE [LARGE SCALE GENOMIC DNA]</scope>
    <source>
        <strain evidence="1 2">JC5</strain>
    </source>
</reference>
<comment type="caution">
    <text evidence="1">The sequence shown here is derived from an EMBL/GenBank/DDBJ whole genome shotgun (WGS) entry which is preliminary data.</text>
</comment>
<organism evidence="1 2">
    <name type="scientific">Shewanella chilikensis</name>
    <dbReference type="NCBI Taxonomy" id="558541"/>
    <lineage>
        <taxon>Bacteria</taxon>
        <taxon>Pseudomonadati</taxon>
        <taxon>Pseudomonadota</taxon>
        <taxon>Gammaproteobacteria</taxon>
        <taxon>Alteromonadales</taxon>
        <taxon>Shewanellaceae</taxon>
        <taxon>Shewanella</taxon>
    </lineage>
</organism>
<name>A0ABX5PHL3_9GAMM</name>
<keyword evidence="2" id="KW-1185">Reference proteome</keyword>
<proteinExistence type="predicted"/>
<sequence length="39" mass="4186">MNTGAKTSALGLLAIYPIATRPIAHAGEIILKNKLIKWP</sequence>
<dbReference type="EMBL" id="QJSY01000057">
    <property type="protein sequence ID" value="PYE53715.1"/>
    <property type="molecule type" value="Genomic_DNA"/>
</dbReference>
<evidence type="ECO:0000313" key="1">
    <source>
        <dbReference type="EMBL" id="PYE53715.1"/>
    </source>
</evidence>